<dbReference type="Proteomes" id="UP001596378">
    <property type="component" value="Unassembled WGS sequence"/>
</dbReference>
<dbReference type="Pfam" id="PF14907">
    <property type="entry name" value="NTP_transf_5"/>
    <property type="match status" value="1"/>
</dbReference>
<evidence type="ECO:0000313" key="2">
    <source>
        <dbReference type="Proteomes" id="UP001596378"/>
    </source>
</evidence>
<proteinExistence type="predicted"/>
<dbReference type="RefSeq" id="WP_378052400.1">
    <property type="nucleotide sequence ID" value="NZ_JBHMDN010000048.1"/>
</dbReference>
<organism evidence="1 2">
    <name type="scientific">Cohnella cellulosilytica</name>
    <dbReference type="NCBI Taxonomy" id="986710"/>
    <lineage>
        <taxon>Bacteria</taxon>
        <taxon>Bacillati</taxon>
        <taxon>Bacillota</taxon>
        <taxon>Bacilli</taxon>
        <taxon>Bacillales</taxon>
        <taxon>Paenibacillaceae</taxon>
        <taxon>Cohnella</taxon>
    </lineage>
</organism>
<evidence type="ECO:0000313" key="1">
    <source>
        <dbReference type="EMBL" id="MFC7151727.1"/>
    </source>
</evidence>
<protein>
    <submittedName>
        <fullName evidence="1">Nucleotidyltransferase family protein</fullName>
    </submittedName>
</protein>
<keyword evidence="2" id="KW-1185">Reference proteome</keyword>
<accession>A0ABW2FHD7</accession>
<name>A0ABW2FHD7_9BACL</name>
<comment type="caution">
    <text evidence="1">The sequence shown here is derived from an EMBL/GenBank/DDBJ whole genome shotgun (WGS) entry which is preliminary data.</text>
</comment>
<dbReference type="InterPro" id="IPR039498">
    <property type="entry name" value="NTP_transf_5"/>
</dbReference>
<dbReference type="EMBL" id="JBHTAI010000018">
    <property type="protein sequence ID" value="MFC7151727.1"/>
    <property type="molecule type" value="Genomic_DNA"/>
</dbReference>
<gene>
    <name evidence="1" type="ORF">ACFQMJ_24580</name>
</gene>
<sequence length="385" mass="45823">MDFKIEKELQKRVLVPSEQRLMSLLFKEHVSKEEIENLLQGLNIDVANHNYLLMLAHLGFGVNWMGFPGQVIPRLKGIHRYYQAQNALMLQKLYLFTQKLNEEKIYPLLLKGDAMRLYFASGVSRMMADLDLAFEGEEYGKALSIVQDRGAEYVGEANHSMTYKLGQTEMDLHHAIFKNNLEKGSDIWKRVVPIEVNSCHFKVLSPIDMFVHLLDTQSRCLFSIEMPQRRMKWLYDARMVLRMMPDTDWAAIAKRANELHCMYRVHLMMKFFATCYPEIISLEDVKTLFAVDSGYAAWLKNAMDYHEMIVSYMKERSKRKDKSITLWLFKLRIKHKPLRKTYRYYSQELKRLRSDMCYARYVAEHYHFNRPDLLYKKYLSRIRFR</sequence>
<reference evidence="2" key="1">
    <citation type="journal article" date="2019" name="Int. J. Syst. Evol. Microbiol.">
        <title>The Global Catalogue of Microorganisms (GCM) 10K type strain sequencing project: providing services to taxonomists for standard genome sequencing and annotation.</title>
        <authorList>
            <consortium name="The Broad Institute Genomics Platform"/>
            <consortium name="The Broad Institute Genome Sequencing Center for Infectious Disease"/>
            <person name="Wu L."/>
            <person name="Ma J."/>
        </authorList>
    </citation>
    <scope>NUCLEOTIDE SEQUENCE [LARGE SCALE GENOMIC DNA]</scope>
    <source>
        <strain evidence="2">KCTC 12907</strain>
    </source>
</reference>